<dbReference type="Pfam" id="PF19327">
    <property type="entry name" value="Ap4A_phos_N"/>
    <property type="match status" value="1"/>
</dbReference>
<dbReference type="InterPro" id="IPR045759">
    <property type="entry name" value="Ap4A_phos1/2_N"/>
</dbReference>
<reference evidence="2 3" key="1">
    <citation type="submission" date="2024-04" db="EMBL/GenBank/DDBJ databases">
        <title>Tritrichomonas musculus Genome.</title>
        <authorList>
            <person name="Alves-Ferreira E."/>
            <person name="Grigg M."/>
            <person name="Lorenzi H."/>
            <person name="Galac M."/>
        </authorList>
    </citation>
    <scope>NUCLEOTIDE SEQUENCE [LARGE SCALE GENOMIC DNA]</scope>
    <source>
        <strain evidence="2 3">EAF2021</strain>
    </source>
</reference>
<keyword evidence="3" id="KW-1185">Reference proteome</keyword>
<evidence type="ECO:0000259" key="1">
    <source>
        <dbReference type="Pfam" id="PF19327"/>
    </source>
</evidence>
<comment type="caution">
    <text evidence="2">The sequence shown here is derived from an EMBL/GenBank/DDBJ whole genome shotgun (WGS) entry which is preliminary data.</text>
</comment>
<dbReference type="InterPro" id="IPR009163">
    <property type="entry name" value="Ap4A_phos1/2"/>
</dbReference>
<dbReference type="Proteomes" id="UP001470230">
    <property type="component" value="Unassembled WGS sequence"/>
</dbReference>
<name>A0ABR2IIU4_9EUKA</name>
<dbReference type="PANTHER" id="PTHR38420">
    <property type="entry name" value="AP-4-A PHOSPHORYLASE II"/>
    <property type="match status" value="1"/>
</dbReference>
<dbReference type="SUPFAM" id="SSF54197">
    <property type="entry name" value="HIT-like"/>
    <property type="match status" value="1"/>
</dbReference>
<dbReference type="PANTHER" id="PTHR38420:SF1">
    <property type="entry name" value="PUTATIVE (AFU_ORTHOLOGUE AFUA_5G14690)-RELATED"/>
    <property type="match status" value="1"/>
</dbReference>
<feature type="domain" description="Ap4A phosphorylase 1/2 N-terminal" evidence="1">
    <location>
        <begin position="16"/>
        <end position="175"/>
    </location>
</feature>
<protein>
    <recommendedName>
        <fullName evidence="1">Ap4A phosphorylase 1/2 N-terminal domain-containing protein</fullName>
    </recommendedName>
</protein>
<evidence type="ECO:0000313" key="3">
    <source>
        <dbReference type="Proteomes" id="UP001470230"/>
    </source>
</evidence>
<gene>
    <name evidence="2" type="ORF">M9Y10_011177</name>
</gene>
<organism evidence="2 3">
    <name type="scientific">Tritrichomonas musculus</name>
    <dbReference type="NCBI Taxonomy" id="1915356"/>
    <lineage>
        <taxon>Eukaryota</taxon>
        <taxon>Metamonada</taxon>
        <taxon>Parabasalia</taxon>
        <taxon>Tritrichomonadida</taxon>
        <taxon>Tritrichomonadidae</taxon>
        <taxon>Tritrichomonas</taxon>
    </lineage>
</organism>
<dbReference type="Gene3D" id="3.30.428.70">
    <property type="match status" value="1"/>
</dbReference>
<accession>A0ABR2IIU4</accession>
<dbReference type="InterPro" id="IPR036265">
    <property type="entry name" value="HIT-like_sf"/>
</dbReference>
<sequence length="265" mass="31019">MALLRKAISNSYRAFANKDAFLLFLSNKVDKVQQNNLNFLFHYYNPLVNNTSTNPPTIEKRDRLMPPYEPYVELGHFQEKGAKHFLIINRYQFRPGHLIMVRDNQSELQGSPLVEHDYCMLSQLLYQVDDRGVAYYNGGVDAGCTQYHKHMQYVPSFENPLFPNIYREEKLPIKYFVRKLDDYRPETIGYNYMKLMEKMDHSGSYNFLISQRLAMIFPRRQARHKTGVLVNSMGVLGHLFVYDFNAQKAEQDPIGILKDVCVPVE</sequence>
<evidence type="ECO:0000313" key="2">
    <source>
        <dbReference type="EMBL" id="KAK8863493.1"/>
    </source>
</evidence>
<proteinExistence type="predicted"/>
<dbReference type="EMBL" id="JAPFFF010000017">
    <property type="protein sequence ID" value="KAK8863493.1"/>
    <property type="molecule type" value="Genomic_DNA"/>
</dbReference>
<dbReference type="InterPro" id="IPR043171">
    <property type="entry name" value="Ap4A_phos1/2-like"/>
</dbReference>